<evidence type="ECO:0000313" key="2">
    <source>
        <dbReference type="Proteomes" id="UP000886998"/>
    </source>
</evidence>
<sequence length="81" mass="9044">MCARADSTLNLSKGYSSFQKALQVMAENMTQKLQLIHETKSIMAGFGDVILFRINGVNKPLQMKSIGLQTAVNFLKSFLEF</sequence>
<proteinExistence type="predicted"/>
<organism evidence="1 2">
    <name type="scientific">Trichonephila inaurata madagascariensis</name>
    <dbReference type="NCBI Taxonomy" id="2747483"/>
    <lineage>
        <taxon>Eukaryota</taxon>
        <taxon>Metazoa</taxon>
        <taxon>Ecdysozoa</taxon>
        <taxon>Arthropoda</taxon>
        <taxon>Chelicerata</taxon>
        <taxon>Arachnida</taxon>
        <taxon>Araneae</taxon>
        <taxon>Araneomorphae</taxon>
        <taxon>Entelegynae</taxon>
        <taxon>Araneoidea</taxon>
        <taxon>Nephilidae</taxon>
        <taxon>Trichonephila</taxon>
        <taxon>Trichonephila inaurata</taxon>
    </lineage>
</organism>
<dbReference type="OrthoDB" id="10063284at2759"/>
<comment type="caution">
    <text evidence="1">The sequence shown here is derived from an EMBL/GenBank/DDBJ whole genome shotgun (WGS) entry which is preliminary data.</text>
</comment>
<protein>
    <submittedName>
        <fullName evidence="1">Uncharacterized protein</fullName>
    </submittedName>
</protein>
<keyword evidence="2" id="KW-1185">Reference proteome</keyword>
<evidence type="ECO:0000313" key="1">
    <source>
        <dbReference type="EMBL" id="GFY70027.1"/>
    </source>
</evidence>
<reference evidence="1" key="1">
    <citation type="submission" date="2020-08" db="EMBL/GenBank/DDBJ databases">
        <title>Multicomponent nature underlies the extraordinary mechanical properties of spider dragline silk.</title>
        <authorList>
            <person name="Kono N."/>
            <person name="Nakamura H."/>
            <person name="Mori M."/>
            <person name="Yoshida Y."/>
            <person name="Ohtoshi R."/>
            <person name="Malay A.D."/>
            <person name="Moran D.A.P."/>
            <person name="Tomita M."/>
            <person name="Numata K."/>
            <person name="Arakawa K."/>
        </authorList>
    </citation>
    <scope>NUCLEOTIDE SEQUENCE</scope>
</reference>
<accession>A0A8X7CN80</accession>
<dbReference type="AlphaFoldDB" id="A0A8X7CN80"/>
<dbReference type="Proteomes" id="UP000886998">
    <property type="component" value="Unassembled WGS sequence"/>
</dbReference>
<gene>
    <name evidence="1" type="ORF">TNIN_451421</name>
</gene>
<name>A0A8X7CN80_9ARAC</name>
<dbReference type="EMBL" id="BMAV01017959">
    <property type="protein sequence ID" value="GFY70027.1"/>
    <property type="molecule type" value="Genomic_DNA"/>
</dbReference>